<sequence>MECKYEESERNYAEILFPDSFSSPFPENSSRILSRFSLQILSGLRTFPPKLHSSSQNCFLFGNPNPLNCFSPNCDVPLVFRKIPGISMEKEDHLKVRGCSEWKRSGGVLPDGCPDPNPFGRVPAPAEGVVAGKTAPGSDRSGGKGGKSLVTRFAGKSVFFASP</sequence>
<evidence type="ECO:0000313" key="4">
    <source>
        <dbReference type="Proteomes" id="UP000499080"/>
    </source>
</evidence>
<accession>A0A4Y2SIH1</accession>
<evidence type="ECO:0000313" key="2">
    <source>
        <dbReference type="EMBL" id="GBN88048.1"/>
    </source>
</evidence>
<evidence type="ECO:0000256" key="1">
    <source>
        <dbReference type="SAM" id="MobiDB-lite"/>
    </source>
</evidence>
<dbReference type="Proteomes" id="UP000499080">
    <property type="component" value="Unassembled WGS sequence"/>
</dbReference>
<feature type="region of interest" description="Disordered" evidence="1">
    <location>
        <begin position="120"/>
        <end position="148"/>
    </location>
</feature>
<gene>
    <name evidence="3" type="ORF">AVEN_192438_1</name>
    <name evidence="2" type="ORF">AVEN_70440_1</name>
</gene>
<organism evidence="2 4">
    <name type="scientific">Araneus ventricosus</name>
    <name type="common">Orbweaver spider</name>
    <name type="synonym">Epeira ventricosa</name>
    <dbReference type="NCBI Taxonomy" id="182803"/>
    <lineage>
        <taxon>Eukaryota</taxon>
        <taxon>Metazoa</taxon>
        <taxon>Ecdysozoa</taxon>
        <taxon>Arthropoda</taxon>
        <taxon>Chelicerata</taxon>
        <taxon>Arachnida</taxon>
        <taxon>Araneae</taxon>
        <taxon>Araneomorphae</taxon>
        <taxon>Entelegynae</taxon>
        <taxon>Araneoidea</taxon>
        <taxon>Araneidae</taxon>
        <taxon>Araneus</taxon>
    </lineage>
</organism>
<evidence type="ECO:0000313" key="3">
    <source>
        <dbReference type="EMBL" id="GBN88254.1"/>
    </source>
</evidence>
<dbReference type="EMBL" id="BGPR01022190">
    <property type="protein sequence ID" value="GBN88254.1"/>
    <property type="molecule type" value="Genomic_DNA"/>
</dbReference>
<name>A0A4Y2SIH1_ARAVE</name>
<keyword evidence="4" id="KW-1185">Reference proteome</keyword>
<reference evidence="2 4" key="1">
    <citation type="journal article" date="2019" name="Sci. Rep.">
        <title>Orb-weaving spider Araneus ventricosus genome elucidates the spidroin gene catalogue.</title>
        <authorList>
            <person name="Kono N."/>
            <person name="Nakamura H."/>
            <person name="Ohtoshi R."/>
            <person name="Moran D.A.P."/>
            <person name="Shinohara A."/>
            <person name="Yoshida Y."/>
            <person name="Fujiwara M."/>
            <person name="Mori M."/>
            <person name="Tomita M."/>
            <person name="Arakawa K."/>
        </authorList>
    </citation>
    <scope>NUCLEOTIDE SEQUENCE [LARGE SCALE GENOMIC DNA]</scope>
</reference>
<dbReference type="EMBL" id="BGPR01022100">
    <property type="protein sequence ID" value="GBN88048.1"/>
    <property type="molecule type" value="Genomic_DNA"/>
</dbReference>
<proteinExistence type="predicted"/>
<comment type="caution">
    <text evidence="2">The sequence shown here is derived from an EMBL/GenBank/DDBJ whole genome shotgun (WGS) entry which is preliminary data.</text>
</comment>
<protein>
    <submittedName>
        <fullName evidence="2">Uncharacterized protein</fullName>
    </submittedName>
</protein>
<dbReference type="AlphaFoldDB" id="A0A4Y2SIH1"/>